<sequence length="103" mass="12011">MKSLLDVAEQIKEIRQQKQFTQSDMRLINGMTQQQVSKFEKGGDIHLSTFLRILAGLDLEMLLLTREQEQDIRLTMGAERVVNKENITANDDPWTQKYKDLED</sequence>
<dbReference type="EMBL" id="CQEJ01000002">
    <property type="protein sequence ID" value="CNK52068.1"/>
    <property type="molecule type" value="Genomic_DNA"/>
</dbReference>
<dbReference type="STRING" id="1453495.AT01_2561"/>
<dbReference type="GO" id="GO:0003677">
    <property type="term" value="F:DNA binding"/>
    <property type="evidence" value="ECO:0007669"/>
    <property type="project" value="InterPro"/>
</dbReference>
<dbReference type="RefSeq" id="WP_049595979.1">
    <property type="nucleotide sequence ID" value="NZ_CQEJ01000002.1"/>
</dbReference>
<dbReference type="AlphaFoldDB" id="A0A0T9SZC2"/>
<dbReference type="PROSITE" id="PS50943">
    <property type="entry name" value="HTH_CROC1"/>
    <property type="match status" value="1"/>
</dbReference>
<organism evidence="2 3">
    <name type="scientific">Yersinia aldovae</name>
    <dbReference type="NCBI Taxonomy" id="29483"/>
    <lineage>
        <taxon>Bacteria</taxon>
        <taxon>Pseudomonadati</taxon>
        <taxon>Pseudomonadota</taxon>
        <taxon>Gammaproteobacteria</taxon>
        <taxon>Enterobacterales</taxon>
        <taxon>Yersiniaceae</taxon>
        <taxon>Yersinia</taxon>
    </lineage>
</organism>
<proteinExistence type="predicted"/>
<protein>
    <submittedName>
        <fullName evidence="2">Antitoxin HipB</fullName>
    </submittedName>
</protein>
<dbReference type="Pfam" id="PF01381">
    <property type="entry name" value="HTH_3"/>
    <property type="match status" value="1"/>
</dbReference>
<evidence type="ECO:0000313" key="2">
    <source>
        <dbReference type="EMBL" id="CNK52068.1"/>
    </source>
</evidence>
<gene>
    <name evidence="2" type="ORF">ERS137965_00314</name>
</gene>
<name>A0A0T9SZC2_YERAL</name>
<dbReference type="InterPro" id="IPR010982">
    <property type="entry name" value="Lambda_DNA-bd_dom_sf"/>
</dbReference>
<dbReference type="SUPFAM" id="SSF47413">
    <property type="entry name" value="lambda repressor-like DNA-binding domains"/>
    <property type="match status" value="1"/>
</dbReference>
<feature type="domain" description="HTH cro/C1-type" evidence="1">
    <location>
        <begin position="11"/>
        <end position="64"/>
    </location>
</feature>
<dbReference type="Gene3D" id="1.10.260.40">
    <property type="entry name" value="lambda repressor-like DNA-binding domains"/>
    <property type="match status" value="1"/>
</dbReference>
<accession>A0A0T9SZC2</accession>
<dbReference type="CDD" id="cd00093">
    <property type="entry name" value="HTH_XRE"/>
    <property type="match status" value="1"/>
</dbReference>
<reference evidence="2 3" key="1">
    <citation type="submission" date="2015-03" db="EMBL/GenBank/DDBJ databases">
        <authorList>
            <person name="Murphy D."/>
        </authorList>
    </citation>
    <scope>NUCLEOTIDE SEQUENCE [LARGE SCALE GENOMIC DNA]</scope>
    <source>
        <strain evidence="2 3">IP06005</strain>
    </source>
</reference>
<evidence type="ECO:0000313" key="3">
    <source>
        <dbReference type="Proteomes" id="UP000041595"/>
    </source>
</evidence>
<dbReference type="InterPro" id="IPR001387">
    <property type="entry name" value="Cro/C1-type_HTH"/>
</dbReference>
<dbReference type="Proteomes" id="UP000041595">
    <property type="component" value="Unassembled WGS sequence"/>
</dbReference>
<evidence type="ECO:0000259" key="1">
    <source>
        <dbReference type="PROSITE" id="PS50943"/>
    </source>
</evidence>